<dbReference type="InterPro" id="IPR028250">
    <property type="entry name" value="DsbDN"/>
</dbReference>
<dbReference type="Pfam" id="PF11412">
    <property type="entry name" value="DsbD_N"/>
    <property type="match status" value="1"/>
</dbReference>
<comment type="catalytic activity">
    <reaction evidence="16 18">
        <text>[protein]-dithiol + NAD(+) = [protein]-disulfide + NADH + H(+)</text>
        <dbReference type="Rhea" id="RHEA:18749"/>
        <dbReference type="Rhea" id="RHEA-COMP:10593"/>
        <dbReference type="Rhea" id="RHEA-COMP:10594"/>
        <dbReference type="ChEBI" id="CHEBI:15378"/>
        <dbReference type="ChEBI" id="CHEBI:29950"/>
        <dbReference type="ChEBI" id="CHEBI:50058"/>
        <dbReference type="ChEBI" id="CHEBI:57540"/>
        <dbReference type="ChEBI" id="CHEBI:57945"/>
        <dbReference type="EC" id="1.8.1.8"/>
    </reaction>
</comment>
<dbReference type="PROSITE" id="PS00194">
    <property type="entry name" value="THIOREDOXIN_1"/>
    <property type="match status" value="1"/>
</dbReference>
<evidence type="ECO:0000313" key="20">
    <source>
        <dbReference type="Proteomes" id="UP000232693"/>
    </source>
</evidence>
<dbReference type="PANTHER" id="PTHR32234:SF0">
    <property type="entry name" value="THIOL:DISULFIDE INTERCHANGE PROTEIN DSBD"/>
    <property type="match status" value="1"/>
</dbReference>
<dbReference type="KEGG" id="kpd:CW740_01055"/>
<dbReference type="InterPro" id="IPR003834">
    <property type="entry name" value="Cyt_c_assmbl_TM_dom"/>
</dbReference>
<feature type="transmembrane region" description="Helical" evidence="18">
    <location>
        <begin position="393"/>
        <end position="413"/>
    </location>
</feature>
<evidence type="ECO:0000313" key="19">
    <source>
        <dbReference type="EMBL" id="AUD77898.1"/>
    </source>
</evidence>
<feature type="disulfide bond" description="Redox-active" evidence="18">
    <location>
        <begin position="138"/>
        <end position="144"/>
    </location>
</feature>
<dbReference type="Gene3D" id="3.40.30.10">
    <property type="entry name" value="Glutaredoxin"/>
    <property type="match status" value="1"/>
</dbReference>
<dbReference type="EC" id="1.8.1.8" evidence="18"/>
<dbReference type="RefSeq" id="WP_106645815.1">
    <property type="nucleotide sequence ID" value="NZ_BMGO01000001.1"/>
</dbReference>
<dbReference type="CDD" id="cd02953">
    <property type="entry name" value="DsbDgamma"/>
    <property type="match status" value="1"/>
</dbReference>
<evidence type="ECO:0000256" key="15">
    <source>
        <dbReference type="ARBA" id="ARBA00023284"/>
    </source>
</evidence>
<keyword evidence="11 18" id="KW-0560">Oxidoreductase</keyword>
<evidence type="ECO:0000256" key="10">
    <source>
        <dbReference type="ARBA" id="ARBA00022989"/>
    </source>
</evidence>
<dbReference type="Pfam" id="PF02683">
    <property type="entry name" value="DsbD_TM"/>
    <property type="match status" value="1"/>
</dbReference>
<keyword evidence="10 18" id="KW-1133">Transmembrane helix</keyword>
<evidence type="ECO:0000256" key="14">
    <source>
        <dbReference type="ARBA" id="ARBA00023157"/>
    </source>
</evidence>
<evidence type="ECO:0000256" key="12">
    <source>
        <dbReference type="ARBA" id="ARBA00023027"/>
    </source>
</evidence>
<evidence type="ECO:0000256" key="8">
    <source>
        <dbReference type="ARBA" id="ARBA00022748"/>
    </source>
</evidence>
<reference evidence="19 20" key="1">
    <citation type="submission" date="2017-12" db="EMBL/GenBank/DDBJ databases">
        <title>Kangiella profundi FT102 completed genome.</title>
        <authorList>
            <person name="Xu J."/>
            <person name="Wang J."/>
            <person name="Lu Y."/>
        </authorList>
    </citation>
    <scope>NUCLEOTIDE SEQUENCE [LARGE SCALE GENOMIC DNA]</scope>
    <source>
        <strain evidence="19 20">FT102</strain>
    </source>
</reference>
<keyword evidence="15 18" id="KW-0676">Redox-active center</keyword>
<evidence type="ECO:0000256" key="18">
    <source>
        <dbReference type="HAMAP-Rule" id="MF_00399"/>
    </source>
</evidence>
<keyword evidence="13 18" id="KW-0472">Membrane</keyword>
<comment type="catalytic activity">
    <reaction evidence="17 18">
        <text>[protein]-dithiol + NADP(+) = [protein]-disulfide + NADPH + H(+)</text>
        <dbReference type="Rhea" id="RHEA:18753"/>
        <dbReference type="Rhea" id="RHEA-COMP:10593"/>
        <dbReference type="Rhea" id="RHEA-COMP:10594"/>
        <dbReference type="ChEBI" id="CHEBI:15378"/>
        <dbReference type="ChEBI" id="CHEBI:29950"/>
        <dbReference type="ChEBI" id="CHEBI:50058"/>
        <dbReference type="ChEBI" id="CHEBI:57783"/>
        <dbReference type="ChEBI" id="CHEBI:58349"/>
        <dbReference type="EC" id="1.8.1.8"/>
    </reaction>
</comment>
<feature type="transmembrane region" description="Helical" evidence="18">
    <location>
        <begin position="243"/>
        <end position="267"/>
    </location>
</feature>
<dbReference type="InterPro" id="IPR017937">
    <property type="entry name" value="Thioredoxin_CS"/>
</dbReference>
<dbReference type="PANTHER" id="PTHR32234">
    <property type="entry name" value="THIOL:DISULFIDE INTERCHANGE PROTEIN DSBD"/>
    <property type="match status" value="1"/>
</dbReference>
<dbReference type="Pfam" id="PF13899">
    <property type="entry name" value="Thioredoxin_7"/>
    <property type="match status" value="1"/>
</dbReference>
<gene>
    <name evidence="18" type="primary">dsbD</name>
    <name evidence="19" type="ORF">CW740_01055</name>
</gene>
<keyword evidence="12 18" id="KW-0520">NAD</keyword>
<feature type="disulfide bond" description="Redox-active" evidence="18">
    <location>
        <begin position="218"/>
        <end position="340"/>
    </location>
</feature>
<comment type="subcellular location">
    <subcellularLocation>
        <location evidence="1 18">Cell inner membrane</location>
        <topology evidence="1 18">Multi-pass membrane protein</topology>
    </subcellularLocation>
</comment>
<dbReference type="SUPFAM" id="SSF52833">
    <property type="entry name" value="Thioredoxin-like"/>
    <property type="match status" value="1"/>
</dbReference>
<feature type="transmembrane region" description="Helical" evidence="18">
    <location>
        <begin position="419"/>
        <end position="438"/>
    </location>
</feature>
<evidence type="ECO:0000256" key="3">
    <source>
        <dbReference type="ARBA" id="ARBA00022448"/>
    </source>
</evidence>
<evidence type="ECO:0000256" key="16">
    <source>
        <dbReference type="ARBA" id="ARBA00047388"/>
    </source>
</evidence>
<feature type="transmembrane region" description="Helical" evidence="18">
    <location>
        <begin position="358"/>
        <end position="381"/>
    </location>
</feature>
<feature type="transmembrane region" description="Helical" evidence="18">
    <location>
        <begin position="450"/>
        <end position="470"/>
    </location>
</feature>
<dbReference type="InterPro" id="IPR035671">
    <property type="entry name" value="DsbD_gamma"/>
</dbReference>
<dbReference type="HAMAP" id="MF_00399">
    <property type="entry name" value="DbsD"/>
    <property type="match status" value="1"/>
</dbReference>
<dbReference type="PROSITE" id="PS51352">
    <property type="entry name" value="THIOREDOXIN_2"/>
    <property type="match status" value="1"/>
</dbReference>
<evidence type="ECO:0000256" key="17">
    <source>
        <dbReference type="ARBA" id="ARBA00047804"/>
    </source>
</evidence>
<accession>A0A2K9AYY0</accession>
<feature type="signal peptide" evidence="18">
    <location>
        <begin position="1"/>
        <end position="31"/>
    </location>
</feature>
<dbReference type="InterPro" id="IPR022910">
    <property type="entry name" value="Thiol_diS_interchange_DbsD"/>
</dbReference>
<feature type="transmembrane region" description="Helical" evidence="18">
    <location>
        <begin position="322"/>
        <end position="352"/>
    </location>
</feature>
<proteinExistence type="inferred from homology"/>
<keyword evidence="3 18" id="KW-0813">Transport</keyword>
<protein>
    <recommendedName>
        <fullName evidence="18">Thiol:disulfide interchange protein DsbD</fullName>
        <ecNumber evidence="18">1.8.1.8</ecNumber>
    </recommendedName>
    <alternativeName>
        <fullName evidence="18">Protein-disulfide reductase</fullName>
        <shortName evidence="18">Disulfide reductase</shortName>
    </alternativeName>
</protein>
<evidence type="ECO:0000256" key="6">
    <source>
        <dbReference type="ARBA" id="ARBA00022692"/>
    </source>
</evidence>
<dbReference type="SUPFAM" id="SSF74863">
    <property type="entry name" value="Thiol:disulfide interchange protein DsbD, N-terminal domain (DsbD-alpha)"/>
    <property type="match status" value="1"/>
</dbReference>
<dbReference type="GO" id="GO:0017004">
    <property type="term" value="P:cytochrome complex assembly"/>
    <property type="evidence" value="ECO:0007669"/>
    <property type="project" value="UniProtKB-UniRule"/>
</dbReference>
<feature type="disulfide bond" description="Redox-active" evidence="18">
    <location>
        <begin position="549"/>
        <end position="552"/>
    </location>
</feature>
<dbReference type="EMBL" id="CP025120">
    <property type="protein sequence ID" value="AUD77898.1"/>
    <property type="molecule type" value="Genomic_DNA"/>
</dbReference>
<feature type="transmembrane region" description="Helical" evidence="18">
    <location>
        <begin position="279"/>
        <end position="301"/>
    </location>
</feature>
<evidence type="ECO:0000256" key="4">
    <source>
        <dbReference type="ARBA" id="ARBA00022475"/>
    </source>
</evidence>
<feature type="chain" id="PRO_5041748791" description="Thiol:disulfide interchange protein DsbD" evidence="18">
    <location>
        <begin position="32"/>
        <end position="635"/>
    </location>
</feature>
<dbReference type="Proteomes" id="UP000232693">
    <property type="component" value="Chromosome"/>
</dbReference>
<dbReference type="GO" id="GO:0045454">
    <property type="term" value="P:cell redox homeostasis"/>
    <property type="evidence" value="ECO:0007669"/>
    <property type="project" value="TreeGrafter"/>
</dbReference>
<dbReference type="InterPro" id="IPR036249">
    <property type="entry name" value="Thioredoxin-like_sf"/>
</dbReference>
<evidence type="ECO:0000256" key="1">
    <source>
        <dbReference type="ARBA" id="ARBA00004429"/>
    </source>
</evidence>
<organism evidence="19 20">
    <name type="scientific">Kangiella profundi</name>
    <dbReference type="NCBI Taxonomy" id="1561924"/>
    <lineage>
        <taxon>Bacteria</taxon>
        <taxon>Pseudomonadati</taxon>
        <taxon>Pseudomonadota</taxon>
        <taxon>Gammaproteobacteria</taxon>
        <taxon>Kangiellales</taxon>
        <taxon>Kangiellaceae</taxon>
        <taxon>Kangiella</taxon>
    </lineage>
</organism>
<evidence type="ECO:0000256" key="13">
    <source>
        <dbReference type="ARBA" id="ARBA00023136"/>
    </source>
</evidence>
<keyword evidence="6 18" id="KW-0812">Transmembrane</keyword>
<dbReference type="GO" id="GO:0009055">
    <property type="term" value="F:electron transfer activity"/>
    <property type="evidence" value="ECO:0007669"/>
    <property type="project" value="UniProtKB-UniRule"/>
</dbReference>
<comment type="similarity">
    <text evidence="2 18">Belongs to the thioredoxin family. DsbD subfamily.</text>
</comment>
<keyword evidence="8 18" id="KW-0201">Cytochrome c-type biogenesis</keyword>
<sequence length="635" mass="68828" precursor="true">MKIGIKTSIHSFLLAFFSFVALSLSSNSSQAAQIDLNSLLGEEEELLKVDDAFVLQAEILDNTVLVKFEIADGYYMYRERFGFKSDNAILGEPLIPDGKEKDDPYLGQTEVYYHFIEIAVPYSNATNPMTLSIDFQGCAEDRLCYPPTTREVTLEVPASTLALANSGEPAADLQAAKDGQQGFVSEQQSLMEDLEQKGVFWNFFKFILIGLGLTFTPCVFPMIPIISGIIAGQGKDITTRKAFGLALSYTQAMAIVYTIFGVLVALAGQSLSGYLQSPAFVIGAAIVFVLLSLSMFGFYELQLPAGLQAKLAEKSNSQKTGSYIGSAIMGAISALIVSPCVTVPLIAILLIIAQTGDILLGAVSLYGLGIGMGIPLIIIAVTEGRFLPKAGNWMNAIKAAFGVAMLAVALYLVKHLLPNSVYMYGWALLALIPGYYLFRNQLPNLGWRNLFAGLGLVLMIYGALLVIGGAQGNRNLLQPLGQSYSVMTTQYSQMAEGPATIKPQGTLTDSSKPHLQFERIKALSQLEQRVAEANAQGKTVMVDFFAVWCAACYEFEELVFSDPAVHAALSNTVLLQADVTANDPQDVELMNAFNILGLPSILFFDLEGNELTQYRANGFEEADIFVRRINAAFGS</sequence>
<evidence type="ECO:0000256" key="9">
    <source>
        <dbReference type="ARBA" id="ARBA00022982"/>
    </source>
</evidence>
<dbReference type="GO" id="GO:0047134">
    <property type="term" value="F:protein-disulfide reductase [NAD(P)H] activity"/>
    <property type="evidence" value="ECO:0007669"/>
    <property type="project" value="UniProtKB-UniRule"/>
</dbReference>
<dbReference type="InterPro" id="IPR036929">
    <property type="entry name" value="DsbDN_sf"/>
</dbReference>
<keyword evidence="7 18" id="KW-0732">Signal</keyword>
<dbReference type="InterPro" id="IPR013766">
    <property type="entry name" value="Thioredoxin_domain"/>
</dbReference>
<evidence type="ECO:0000256" key="7">
    <source>
        <dbReference type="ARBA" id="ARBA00022729"/>
    </source>
</evidence>
<keyword evidence="5 18" id="KW-0997">Cell inner membrane</keyword>
<dbReference type="GO" id="GO:0005886">
    <property type="term" value="C:plasma membrane"/>
    <property type="evidence" value="ECO:0007669"/>
    <property type="project" value="UniProtKB-SubCell"/>
</dbReference>
<keyword evidence="9 18" id="KW-0249">Electron transport</keyword>
<dbReference type="NCBIfam" id="NF001419">
    <property type="entry name" value="PRK00293.1"/>
    <property type="match status" value="1"/>
</dbReference>
<name>A0A2K9AYY0_9GAMM</name>
<dbReference type="AlphaFoldDB" id="A0A2K9AYY0"/>
<comment type="function">
    <text evidence="18">Required to facilitate the formation of correct disulfide bonds in some periplasmic proteins and for the assembly of the periplasmic c-type cytochromes. Acts by transferring electrons from cytoplasmic thioredoxin to the periplasm. This transfer involves a cascade of disulfide bond formation and reduction steps.</text>
</comment>
<dbReference type="OrthoDB" id="9811036at2"/>
<evidence type="ECO:0000256" key="11">
    <source>
        <dbReference type="ARBA" id="ARBA00023002"/>
    </source>
</evidence>
<feature type="transmembrane region" description="Helical" evidence="18">
    <location>
        <begin position="206"/>
        <end position="231"/>
    </location>
</feature>
<evidence type="ECO:0000256" key="5">
    <source>
        <dbReference type="ARBA" id="ARBA00022519"/>
    </source>
</evidence>
<evidence type="ECO:0000256" key="2">
    <source>
        <dbReference type="ARBA" id="ARBA00007241"/>
    </source>
</evidence>
<dbReference type="Gene3D" id="2.60.40.1250">
    <property type="entry name" value="Thiol:disulfide interchange protein DsbD, N-terminal domain"/>
    <property type="match status" value="1"/>
</dbReference>
<keyword evidence="4 18" id="KW-1003">Cell membrane</keyword>
<keyword evidence="20" id="KW-1185">Reference proteome</keyword>
<keyword evidence="14 18" id="KW-1015">Disulfide bond</keyword>